<gene>
    <name evidence="1" type="ORF">D6858_15400</name>
</gene>
<name>A0A419QYP1_9SPHN</name>
<protein>
    <submittedName>
        <fullName evidence="1">Uncharacterized protein</fullName>
    </submittedName>
</protein>
<evidence type="ECO:0000313" key="1">
    <source>
        <dbReference type="EMBL" id="RJX65678.1"/>
    </source>
</evidence>
<dbReference type="EMBL" id="RAHJ01000022">
    <property type="protein sequence ID" value="RJX65678.1"/>
    <property type="molecule type" value="Genomic_DNA"/>
</dbReference>
<keyword evidence="2" id="KW-1185">Reference proteome</keyword>
<accession>A0A419QYP1</accession>
<reference evidence="1 2" key="1">
    <citation type="submission" date="2018-09" db="EMBL/GenBank/DDBJ databases">
        <title>Altererythrobacter sp.Ery1 and Ery12, the genome sequencing of novel strains in genus Alterythrobacter.</title>
        <authorList>
            <person name="Cheng H."/>
            <person name="Wu Y.-H."/>
            <person name="Fang C."/>
            <person name="Xu X.-W."/>
        </authorList>
    </citation>
    <scope>NUCLEOTIDE SEQUENCE [LARGE SCALE GENOMIC DNA]</scope>
    <source>
        <strain evidence="1 2">Ery12</strain>
    </source>
</reference>
<comment type="caution">
    <text evidence="1">The sequence shown here is derived from an EMBL/GenBank/DDBJ whole genome shotgun (WGS) entry which is preliminary data.</text>
</comment>
<proteinExistence type="predicted"/>
<sequence length="88" mass="9545">MAIRTTRTQVTFAAPFRLKEIAEQLPPGTYDIDTDEEAHEGNERTVYVRVATVIHVRGPYGSRMVTIDPLGLDAALGSGPTTGTIENS</sequence>
<dbReference type="OrthoDB" id="8378722at2"/>
<dbReference type="Proteomes" id="UP000284322">
    <property type="component" value="Unassembled WGS sequence"/>
</dbReference>
<organism evidence="1 2">
    <name type="scientific">Tsuneonella suprasediminis</name>
    <dbReference type="NCBI Taxonomy" id="2306996"/>
    <lineage>
        <taxon>Bacteria</taxon>
        <taxon>Pseudomonadati</taxon>
        <taxon>Pseudomonadota</taxon>
        <taxon>Alphaproteobacteria</taxon>
        <taxon>Sphingomonadales</taxon>
        <taxon>Erythrobacteraceae</taxon>
        <taxon>Tsuneonella</taxon>
    </lineage>
</organism>
<dbReference type="RefSeq" id="WP_120112650.1">
    <property type="nucleotide sequence ID" value="NZ_RAHJ01000022.1"/>
</dbReference>
<dbReference type="AlphaFoldDB" id="A0A419QYP1"/>
<evidence type="ECO:0000313" key="2">
    <source>
        <dbReference type="Proteomes" id="UP000284322"/>
    </source>
</evidence>